<gene>
    <name evidence="2" type="ORF">WG78_08055</name>
</gene>
<dbReference type="Pfam" id="PF09994">
    <property type="entry name" value="T6SS_Tle1-like_cat"/>
    <property type="match status" value="2"/>
</dbReference>
<dbReference type="PANTHER" id="PTHR33840">
    <property type="match status" value="1"/>
</dbReference>
<reference evidence="2 3" key="1">
    <citation type="submission" date="2015-07" db="EMBL/GenBank/DDBJ databases">
        <title>Draft genome sequence of the Amantichitinum ursilacus IGB-41, a new chitin-degrading bacterium.</title>
        <authorList>
            <person name="Kirstahler P."/>
            <person name="Guenther M."/>
            <person name="Grumaz C."/>
            <person name="Rupp S."/>
            <person name="Zibek S."/>
            <person name="Sohn K."/>
        </authorList>
    </citation>
    <scope>NUCLEOTIDE SEQUENCE [LARGE SCALE GENOMIC DNA]</scope>
    <source>
        <strain evidence="2 3">IGB-41</strain>
    </source>
</reference>
<dbReference type="OrthoDB" id="8613855at2"/>
<dbReference type="PATRIC" id="fig|857265.3.peg.1650"/>
<comment type="caution">
    <text evidence="2">The sequence shown here is derived from an EMBL/GenBank/DDBJ whole genome shotgun (WGS) entry which is preliminary data.</text>
</comment>
<dbReference type="RefSeq" id="WP_053937271.1">
    <property type="nucleotide sequence ID" value="NZ_LAQT01000005.1"/>
</dbReference>
<accession>A0A0N0GPS9</accession>
<evidence type="ECO:0000313" key="3">
    <source>
        <dbReference type="Proteomes" id="UP000037939"/>
    </source>
</evidence>
<dbReference type="Proteomes" id="UP000037939">
    <property type="component" value="Unassembled WGS sequence"/>
</dbReference>
<proteinExistence type="predicted"/>
<protein>
    <recommendedName>
        <fullName evidence="1">T6SS Phospholipase effector Tle1-like catalytic domain-containing protein</fullName>
    </recommendedName>
</protein>
<evidence type="ECO:0000259" key="1">
    <source>
        <dbReference type="Pfam" id="PF09994"/>
    </source>
</evidence>
<dbReference type="STRING" id="857265.WG78_08055"/>
<feature type="domain" description="T6SS Phospholipase effector Tle1-like catalytic" evidence="1">
    <location>
        <begin position="67"/>
        <end position="238"/>
    </location>
</feature>
<dbReference type="EMBL" id="LAQT01000005">
    <property type="protein sequence ID" value="KPC53781.1"/>
    <property type="molecule type" value="Genomic_DNA"/>
</dbReference>
<evidence type="ECO:0000313" key="2">
    <source>
        <dbReference type="EMBL" id="KPC53781.1"/>
    </source>
</evidence>
<organism evidence="2 3">
    <name type="scientific">Amantichitinum ursilacus</name>
    <dbReference type="NCBI Taxonomy" id="857265"/>
    <lineage>
        <taxon>Bacteria</taxon>
        <taxon>Pseudomonadati</taxon>
        <taxon>Pseudomonadota</taxon>
        <taxon>Betaproteobacteria</taxon>
        <taxon>Neisseriales</taxon>
        <taxon>Chitinibacteraceae</taxon>
        <taxon>Amantichitinum</taxon>
    </lineage>
</organism>
<dbReference type="AlphaFoldDB" id="A0A0N0GPS9"/>
<keyword evidence="3" id="KW-1185">Reference proteome</keyword>
<dbReference type="PANTHER" id="PTHR33840:SF1">
    <property type="entry name" value="TLE1 PHOSPHOLIPASE DOMAIN-CONTAINING PROTEIN"/>
    <property type="match status" value="1"/>
</dbReference>
<sequence length="359" mass="39408">MTDDIQRASVSKVDEFPVVGRLPQKPSDVVTNMDCQDQQRAAHQSKINIAAGSVQPPACCQPLHVSLFFDGTNNNEPDDKKPDGALSNIARLYHASLGTQNSKIKRANDNGYFSYYMAGVGTPFPEIGEMEFTDNGLKYATGGEDRINWALTRLIDAIKTSLNGSKPLLDSAAADMVNQMSSTPMVPLGESQRKNVMGNAFKALKPQVAAQTQPTLLAIKLYVYGFSRGAAEARAFVSWLLPLLERECDGEKGFFLAGLPVTLEFLGLFDTVASVGIAHFAPFFDGHMSWADDTMQLPDETEYGDFIKCCRHFVAAHEQRLCFPLDSVRRIDGKVSKYPSYAKEYVYPGMHSDVGVAIV</sequence>
<name>A0A0N0GPS9_9NEIS</name>
<dbReference type="InterPro" id="IPR018712">
    <property type="entry name" value="Tle1-like_cat"/>
</dbReference>
<feature type="domain" description="T6SS Phospholipase effector Tle1-like catalytic" evidence="1">
    <location>
        <begin position="261"/>
        <end position="355"/>
    </location>
</feature>